<dbReference type="GO" id="GO:0005634">
    <property type="term" value="C:nucleus"/>
    <property type="evidence" value="ECO:0007669"/>
    <property type="project" value="TreeGrafter"/>
</dbReference>
<dbReference type="PROSITE" id="PS50102">
    <property type="entry name" value="RRM"/>
    <property type="match status" value="1"/>
</dbReference>
<keyword evidence="8" id="KW-1185">Reference proteome</keyword>
<dbReference type="Ensembl" id="ENSGMOT00000001020.2">
    <property type="protein sequence ID" value="ENSGMOP00000000984.2"/>
    <property type="gene ID" value="ENSGMOG00000000935.2"/>
</dbReference>
<dbReference type="Proteomes" id="UP000694546">
    <property type="component" value="Chromosome 7"/>
</dbReference>
<evidence type="ECO:0000256" key="2">
    <source>
        <dbReference type="PROSITE-ProRule" id="PRU00176"/>
    </source>
</evidence>
<dbReference type="InterPro" id="IPR047488">
    <property type="entry name" value="SR140_cwf21"/>
</dbReference>
<feature type="compositionally biased region" description="Basic residues" evidence="3">
    <location>
        <begin position="784"/>
        <end position="805"/>
    </location>
</feature>
<dbReference type="InterPro" id="IPR006569">
    <property type="entry name" value="CID_dom"/>
</dbReference>
<feature type="compositionally biased region" description="Gly residues" evidence="3">
    <location>
        <begin position="139"/>
        <end position="149"/>
    </location>
</feature>
<dbReference type="Pfam" id="PF04818">
    <property type="entry name" value="CID"/>
    <property type="match status" value="1"/>
</dbReference>
<feature type="region of interest" description="Disordered" evidence="3">
    <location>
        <begin position="1"/>
        <end position="26"/>
    </location>
</feature>
<feature type="region of interest" description="Disordered" evidence="3">
    <location>
        <begin position="647"/>
        <end position="707"/>
    </location>
</feature>
<dbReference type="Pfam" id="PF08312">
    <property type="entry name" value="cwf21"/>
    <property type="match status" value="1"/>
</dbReference>
<dbReference type="InterPro" id="IPR013170">
    <property type="entry name" value="mRNA_splic_Cwf21_dom"/>
</dbReference>
<evidence type="ECO:0000259" key="6">
    <source>
        <dbReference type="PROSITE" id="PS51391"/>
    </source>
</evidence>
<accession>A0A8C5F3N5</accession>
<dbReference type="GO" id="GO:0006396">
    <property type="term" value="P:RNA processing"/>
    <property type="evidence" value="ECO:0007669"/>
    <property type="project" value="InterPro"/>
</dbReference>
<protein>
    <submittedName>
        <fullName evidence="7">Zgc:163098</fullName>
    </submittedName>
</protein>
<evidence type="ECO:0000256" key="1">
    <source>
        <dbReference type="ARBA" id="ARBA00022884"/>
    </source>
</evidence>
<feature type="region of interest" description="Disordered" evidence="3">
    <location>
        <begin position="408"/>
        <end position="433"/>
    </location>
</feature>
<reference evidence="7" key="2">
    <citation type="submission" date="2025-09" db="UniProtKB">
        <authorList>
            <consortium name="Ensembl"/>
        </authorList>
    </citation>
    <scope>IDENTIFICATION</scope>
</reference>
<dbReference type="Gene3D" id="1.10.10.790">
    <property type="entry name" value="Surp module"/>
    <property type="match status" value="1"/>
</dbReference>
<organism evidence="7 8">
    <name type="scientific">Gadus morhua</name>
    <name type="common">Atlantic cod</name>
    <dbReference type="NCBI Taxonomy" id="8049"/>
    <lineage>
        <taxon>Eukaryota</taxon>
        <taxon>Metazoa</taxon>
        <taxon>Chordata</taxon>
        <taxon>Craniata</taxon>
        <taxon>Vertebrata</taxon>
        <taxon>Euteleostomi</taxon>
        <taxon>Actinopterygii</taxon>
        <taxon>Neopterygii</taxon>
        <taxon>Teleostei</taxon>
        <taxon>Neoteleostei</taxon>
        <taxon>Acanthomorphata</taxon>
        <taxon>Zeiogadaria</taxon>
        <taxon>Gadariae</taxon>
        <taxon>Gadiformes</taxon>
        <taxon>Gadoidei</taxon>
        <taxon>Gadidae</taxon>
        <taxon>Gadus</taxon>
    </lineage>
</organism>
<dbReference type="SUPFAM" id="SSF48464">
    <property type="entry name" value="ENTH/VHS domain"/>
    <property type="match status" value="1"/>
</dbReference>
<dbReference type="InterPro" id="IPR035967">
    <property type="entry name" value="SWAP/Surp_sf"/>
</dbReference>
<dbReference type="InterPro" id="IPR051485">
    <property type="entry name" value="SR-CTD_assoc_factor"/>
</dbReference>
<dbReference type="InterPro" id="IPR035979">
    <property type="entry name" value="RBD_domain_sf"/>
</dbReference>
<dbReference type="GeneTree" id="ENSGT00390000010687"/>
<evidence type="ECO:0000256" key="3">
    <source>
        <dbReference type="SAM" id="MobiDB-lite"/>
    </source>
</evidence>
<dbReference type="CDD" id="cd12223">
    <property type="entry name" value="RRM_SR140"/>
    <property type="match status" value="1"/>
</dbReference>
<dbReference type="CDD" id="cd21370">
    <property type="entry name" value="cwf21_SR140"/>
    <property type="match status" value="1"/>
</dbReference>
<dbReference type="SMART" id="SM00582">
    <property type="entry name" value="RPR"/>
    <property type="match status" value="1"/>
</dbReference>
<feature type="domain" description="SURP motif" evidence="5">
    <location>
        <begin position="324"/>
        <end position="367"/>
    </location>
</feature>
<evidence type="ECO:0000259" key="4">
    <source>
        <dbReference type="PROSITE" id="PS50102"/>
    </source>
</evidence>
<dbReference type="PANTHER" id="PTHR23140:SF5">
    <property type="entry name" value="U2-ASSOCIATED SR140 PROTEIN-LIKE"/>
    <property type="match status" value="1"/>
</dbReference>
<feature type="compositionally biased region" description="Basic and acidic residues" evidence="3">
    <location>
        <begin position="16"/>
        <end position="26"/>
    </location>
</feature>
<evidence type="ECO:0000259" key="5">
    <source>
        <dbReference type="PROSITE" id="PS50128"/>
    </source>
</evidence>
<dbReference type="OMA" id="RRPHICA"/>
<feature type="region of interest" description="Disordered" evidence="3">
    <location>
        <begin position="735"/>
        <end position="805"/>
    </location>
</feature>
<dbReference type="SMART" id="SM00360">
    <property type="entry name" value="RRM"/>
    <property type="match status" value="1"/>
</dbReference>
<dbReference type="InterPro" id="IPR000061">
    <property type="entry name" value="Surp"/>
</dbReference>
<keyword evidence="1 2" id="KW-0694">RNA-binding</keyword>
<name>A0A8C5F3N5_GADMO</name>
<dbReference type="PROSITE" id="PS51391">
    <property type="entry name" value="CID"/>
    <property type="match status" value="1"/>
</dbReference>
<dbReference type="InterPro" id="IPR008942">
    <property type="entry name" value="ENTH_VHS"/>
</dbReference>
<dbReference type="SMART" id="SM01115">
    <property type="entry name" value="cwf21"/>
    <property type="match status" value="1"/>
</dbReference>
<dbReference type="Pfam" id="PF01805">
    <property type="entry name" value="Surp"/>
    <property type="match status" value="1"/>
</dbReference>
<proteinExistence type="predicted"/>
<dbReference type="InterPro" id="IPR035009">
    <property type="entry name" value="SR140_RRM"/>
</dbReference>
<sequence>MAERKGKPASAIKSLSKREQEELKKKEQEKAAEVFEEFLASFEGSTKSGVKTFVRGGIVNVTKEEEAADVSRNKLYRPAAKFNSTPPPVSLAHSPDAKKPIFKKKVEGKKRSNLELFKEELKLIQEEREERHKRKKNDPGGGGGGGGAYGDLDTPLSRRSSFYDDTVLPITTNLYISCISPKMNEEMLCKEFGKYGPLASVKIMWPRTDEERCRTTNRAFVAYMTRRDAERALASLDGKTVMGFEMKLGWGKPARIPPQPLYTPTGMRLAPPPPSGLPFNAQPRDRLRNDFTKPLGRSKSEFDKTLSEAVVKVVIPTERILLVLIHRMVEFVVREGPMFEAIIMSKEKNNPDFRFLFDNKSQDHVYYRWRLFCILQGESLSEWRTREFRMFQGGSIWRPPALNAYSSRDTARAGYDPGTPQEEEEEEGKKGQLKAEHRRRLEGLLRELGPRRGEVAEAMAFCVERAEAAEEVVLLISESLSMLHTPLQKKISRLYLVSDILYNSCAKVAGASYFRKYFESKLLQIFGDLHAAYKNIQGRLQAEQFKQKVMGCFRAWEDWAIYPEAYLLHLQNVFLGFTKAAEETADKGSPPDLDGAPLEGPLLDGEVLDELDGAPLVWDPLDGVPVDDIDGVPLGVVPATAAAAMDDIDGMPRDGNRKQCMLPGRPTINSSLFLPGCRSSRLEKGGHSESESSDGSSPSKYDSADFENSLRTFQMSEGKRKRLREIEVKVMRVQDELESGQRSRRSGMSLQQQVGHYRRKLLQKVRGRSPRRAKLSRSPSADRRARRSKSRSPHRSHKKSKKSKR</sequence>
<dbReference type="InterPro" id="IPR000504">
    <property type="entry name" value="RRM_dom"/>
</dbReference>
<dbReference type="SUPFAM" id="SSF109905">
    <property type="entry name" value="Surp module (SWAP domain)"/>
    <property type="match status" value="1"/>
</dbReference>
<dbReference type="GO" id="GO:0003723">
    <property type="term" value="F:RNA binding"/>
    <property type="evidence" value="ECO:0007669"/>
    <property type="project" value="UniProtKB-UniRule"/>
</dbReference>
<dbReference type="Gene3D" id="1.25.40.90">
    <property type="match status" value="1"/>
</dbReference>
<feature type="region of interest" description="Disordered" evidence="3">
    <location>
        <begin position="128"/>
        <end position="151"/>
    </location>
</feature>
<dbReference type="AlphaFoldDB" id="A0A8C5F3N5"/>
<feature type="compositionally biased region" description="Basic residues" evidence="3">
    <location>
        <begin position="756"/>
        <end position="775"/>
    </location>
</feature>
<dbReference type="SUPFAM" id="SSF54928">
    <property type="entry name" value="RNA-binding domain, RBD"/>
    <property type="match status" value="1"/>
</dbReference>
<evidence type="ECO:0000313" key="8">
    <source>
        <dbReference type="Proteomes" id="UP000694546"/>
    </source>
</evidence>
<feature type="domain" description="CID" evidence="6">
    <location>
        <begin position="433"/>
        <end position="578"/>
    </location>
</feature>
<feature type="domain" description="RRM" evidence="4">
    <location>
        <begin position="172"/>
        <end position="253"/>
    </location>
</feature>
<reference evidence="7" key="1">
    <citation type="submission" date="2025-08" db="UniProtKB">
        <authorList>
            <consortium name="Ensembl"/>
        </authorList>
    </citation>
    <scope>IDENTIFICATION</scope>
</reference>
<feature type="compositionally biased region" description="Basic and acidic residues" evidence="3">
    <location>
        <begin position="680"/>
        <end position="690"/>
    </location>
</feature>
<evidence type="ECO:0000313" key="7">
    <source>
        <dbReference type="Ensembl" id="ENSGMOP00000000984.2"/>
    </source>
</evidence>
<dbReference type="Pfam" id="PF00076">
    <property type="entry name" value="RRM_1"/>
    <property type="match status" value="1"/>
</dbReference>
<dbReference type="Gene3D" id="3.30.70.330">
    <property type="match status" value="1"/>
</dbReference>
<dbReference type="SMART" id="SM00648">
    <property type="entry name" value="SWAP"/>
    <property type="match status" value="1"/>
</dbReference>
<dbReference type="PANTHER" id="PTHR23140">
    <property type="entry name" value="RNA PROCESSING PROTEIN LD23810P"/>
    <property type="match status" value="1"/>
</dbReference>
<dbReference type="PROSITE" id="PS50128">
    <property type="entry name" value="SURP"/>
    <property type="match status" value="1"/>
</dbReference>
<dbReference type="InterPro" id="IPR012677">
    <property type="entry name" value="Nucleotide-bd_a/b_plait_sf"/>
</dbReference>